<dbReference type="Proteomes" id="UP000308549">
    <property type="component" value="Unassembled WGS sequence"/>
</dbReference>
<evidence type="ECO:0000313" key="2">
    <source>
        <dbReference type="EMBL" id="TKA28733.1"/>
    </source>
</evidence>
<proteinExistence type="predicted"/>
<dbReference type="EMBL" id="NAJL01000017">
    <property type="protein sequence ID" value="TKA28733.1"/>
    <property type="molecule type" value="Genomic_DNA"/>
</dbReference>
<dbReference type="AlphaFoldDB" id="A0A4U0U1C3"/>
<gene>
    <name evidence="2" type="ORF">B0A50_03061</name>
</gene>
<evidence type="ECO:0000256" key="1">
    <source>
        <dbReference type="SAM" id="MobiDB-lite"/>
    </source>
</evidence>
<keyword evidence="3" id="KW-1185">Reference proteome</keyword>
<comment type="caution">
    <text evidence="2">The sequence shown here is derived from an EMBL/GenBank/DDBJ whole genome shotgun (WGS) entry which is preliminary data.</text>
</comment>
<reference evidence="2 3" key="1">
    <citation type="submission" date="2017-03" db="EMBL/GenBank/DDBJ databases">
        <title>Genomes of endolithic fungi from Antarctica.</title>
        <authorList>
            <person name="Coleine C."/>
            <person name="Masonjones S."/>
            <person name="Stajich J.E."/>
        </authorList>
    </citation>
    <scope>NUCLEOTIDE SEQUENCE [LARGE SCALE GENOMIC DNA]</scope>
    <source>
        <strain evidence="2 3">CCFEE 6315</strain>
    </source>
</reference>
<accession>A0A4U0U1C3</accession>
<feature type="compositionally biased region" description="Basic and acidic residues" evidence="1">
    <location>
        <begin position="229"/>
        <end position="244"/>
    </location>
</feature>
<protein>
    <submittedName>
        <fullName evidence="2">Uncharacterized protein</fullName>
    </submittedName>
</protein>
<feature type="region of interest" description="Disordered" evidence="1">
    <location>
        <begin position="229"/>
        <end position="270"/>
    </location>
</feature>
<evidence type="ECO:0000313" key="3">
    <source>
        <dbReference type="Proteomes" id="UP000308549"/>
    </source>
</evidence>
<sequence>MCNHERSFLVNRKQHFTLSFNLNTIVIDALHNTTESDDNVPGVSVPTRHLPSNMADPEQEQAALKPSPADIRAAKTLRVSFLLDKDVSRISADVKRSLSPYLNIREDIAIRERDEREAEMKALVQARKDATAMFQVDGPEIEFSPIFARMRSTVQEHGRAIEEGLQHQLKLLEDIREFDREADLARNHAVVASRAEKLLDNSDEWKTTHDPRGVLTRITQTTRKIMAEHNLEDVKSKHDLEDVKQGNPSHRGSGLESPKSGTAQVQEEEFSLNYFMGMDT</sequence>
<name>A0A4U0U1C3_9PEZI</name>
<organism evidence="2 3">
    <name type="scientific">Salinomyces thailandicus</name>
    <dbReference type="NCBI Taxonomy" id="706561"/>
    <lineage>
        <taxon>Eukaryota</taxon>
        <taxon>Fungi</taxon>
        <taxon>Dikarya</taxon>
        <taxon>Ascomycota</taxon>
        <taxon>Pezizomycotina</taxon>
        <taxon>Dothideomycetes</taxon>
        <taxon>Dothideomycetidae</taxon>
        <taxon>Mycosphaerellales</taxon>
        <taxon>Teratosphaeriaceae</taxon>
        <taxon>Salinomyces</taxon>
    </lineage>
</organism>